<dbReference type="AlphaFoldDB" id="A0A9D4LQ03"/>
<evidence type="ECO:0000313" key="2">
    <source>
        <dbReference type="Proteomes" id="UP000828390"/>
    </source>
</evidence>
<organism evidence="1 2">
    <name type="scientific">Dreissena polymorpha</name>
    <name type="common">Zebra mussel</name>
    <name type="synonym">Mytilus polymorpha</name>
    <dbReference type="NCBI Taxonomy" id="45954"/>
    <lineage>
        <taxon>Eukaryota</taxon>
        <taxon>Metazoa</taxon>
        <taxon>Spiralia</taxon>
        <taxon>Lophotrochozoa</taxon>
        <taxon>Mollusca</taxon>
        <taxon>Bivalvia</taxon>
        <taxon>Autobranchia</taxon>
        <taxon>Heteroconchia</taxon>
        <taxon>Euheterodonta</taxon>
        <taxon>Imparidentia</taxon>
        <taxon>Neoheterodontei</taxon>
        <taxon>Myida</taxon>
        <taxon>Dreissenoidea</taxon>
        <taxon>Dreissenidae</taxon>
        <taxon>Dreissena</taxon>
    </lineage>
</organism>
<evidence type="ECO:0000313" key="1">
    <source>
        <dbReference type="EMBL" id="KAH3861936.1"/>
    </source>
</evidence>
<accession>A0A9D4LQ03</accession>
<comment type="caution">
    <text evidence="1">The sequence shown here is derived from an EMBL/GenBank/DDBJ whole genome shotgun (WGS) entry which is preliminary data.</text>
</comment>
<proteinExistence type="predicted"/>
<dbReference type="EMBL" id="JAIWYP010000002">
    <property type="protein sequence ID" value="KAH3861936.1"/>
    <property type="molecule type" value="Genomic_DNA"/>
</dbReference>
<sequence length="119" mass="12980">MCILSAGSGPPRPPVLYATISAAPSLFRWCSETNIHLRTITIPLGDPSKFCELTKSAGEDVRSRPQNETTIHLRTITVSFGDSSEYSKKSSVGDSRPGRDVYAPAAYRALLNWGILLQL</sequence>
<keyword evidence="2" id="KW-1185">Reference proteome</keyword>
<dbReference type="Proteomes" id="UP000828390">
    <property type="component" value="Unassembled WGS sequence"/>
</dbReference>
<reference evidence="1" key="1">
    <citation type="journal article" date="2019" name="bioRxiv">
        <title>The Genome of the Zebra Mussel, Dreissena polymorpha: A Resource for Invasive Species Research.</title>
        <authorList>
            <person name="McCartney M.A."/>
            <person name="Auch B."/>
            <person name="Kono T."/>
            <person name="Mallez S."/>
            <person name="Zhang Y."/>
            <person name="Obille A."/>
            <person name="Becker A."/>
            <person name="Abrahante J.E."/>
            <person name="Garbe J."/>
            <person name="Badalamenti J.P."/>
            <person name="Herman A."/>
            <person name="Mangelson H."/>
            <person name="Liachko I."/>
            <person name="Sullivan S."/>
            <person name="Sone E.D."/>
            <person name="Koren S."/>
            <person name="Silverstein K.A.T."/>
            <person name="Beckman K.B."/>
            <person name="Gohl D.M."/>
        </authorList>
    </citation>
    <scope>NUCLEOTIDE SEQUENCE</scope>
    <source>
        <strain evidence="1">Duluth1</strain>
        <tissue evidence="1">Whole animal</tissue>
    </source>
</reference>
<gene>
    <name evidence="1" type="ORF">DPMN_024890</name>
</gene>
<name>A0A9D4LQ03_DREPO</name>
<protein>
    <submittedName>
        <fullName evidence="1">Uncharacterized protein</fullName>
    </submittedName>
</protein>
<reference evidence="1" key="2">
    <citation type="submission" date="2020-11" db="EMBL/GenBank/DDBJ databases">
        <authorList>
            <person name="McCartney M.A."/>
            <person name="Auch B."/>
            <person name="Kono T."/>
            <person name="Mallez S."/>
            <person name="Becker A."/>
            <person name="Gohl D.M."/>
            <person name="Silverstein K.A.T."/>
            <person name="Koren S."/>
            <person name="Bechman K.B."/>
            <person name="Herman A."/>
            <person name="Abrahante J.E."/>
            <person name="Garbe J."/>
        </authorList>
    </citation>
    <scope>NUCLEOTIDE SEQUENCE</scope>
    <source>
        <strain evidence="1">Duluth1</strain>
        <tissue evidence="1">Whole animal</tissue>
    </source>
</reference>